<dbReference type="STRING" id="1220535.IMCC14465_08150"/>
<dbReference type="OrthoDB" id="9804026at2"/>
<protein>
    <recommendedName>
        <fullName evidence="3">N-acetyltransferase domain-containing protein</fullName>
    </recommendedName>
</protein>
<dbReference type="Pfam" id="PF00583">
    <property type="entry name" value="Acetyltransf_1"/>
    <property type="match status" value="1"/>
</dbReference>
<dbReference type="Gene3D" id="3.40.630.30">
    <property type="match status" value="1"/>
</dbReference>
<comment type="caution">
    <text evidence="4">The sequence shown here is derived from an EMBL/GenBank/DDBJ whole genome shotgun (WGS) entry which is preliminary data.</text>
</comment>
<dbReference type="InterPro" id="IPR050680">
    <property type="entry name" value="YpeA/RimI_acetyltransf"/>
</dbReference>
<dbReference type="PANTHER" id="PTHR43420:SF44">
    <property type="entry name" value="ACETYLTRANSFERASE YPEA"/>
    <property type="match status" value="1"/>
</dbReference>
<proteinExistence type="predicted"/>
<evidence type="ECO:0000313" key="5">
    <source>
        <dbReference type="Proteomes" id="UP000004836"/>
    </source>
</evidence>
<accession>J9DZC9</accession>
<keyword evidence="1" id="KW-0808">Transferase</keyword>
<dbReference type="EMBL" id="ALYF01000003">
    <property type="protein sequence ID" value="EJW21019.1"/>
    <property type="molecule type" value="Genomic_DNA"/>
</dbReference>
<feature type="domain" description="N-acetyltransferase" evidence="3">
    <location>
        <begin position="26"/>
        <end position="171"/>
    </location>
</feature>
<dbReference type="AlphaFoldDB" id="J9DZC9"/>
<reference evidence="4 5" key="1">
    <citation type="journal article" date="2012" name="J. Bacteriol.">
        <title>Genome Sequence of Strain IMCC14465, Isolated from the East Sea, Belonging to the PS1 Clade of Alphaproteobacteria.</title>
        <authorList>
            <person name="Yang S.J."/>
            <person name="Kang I."/>
            <person name="Cho J.C."/>
        </authorList>
    </citation>
    <scope>NUCLEOTIDE SEQUENCE [LARGE SCALE GENOMIC DNA]</scope>
    <source>
        <strain evidence="4 5">IMCC14465</strain>
    </source>
</reference>
<gene>
    <name evidence="4" type="ORF">IMCC14465_08150</name>
</gene>
<dbReference type="eggNOG" id="COG0456">
    <property type="taxonomic scope" value="Bacteria"/>
</dbReference>
<dbReference type="InterPro" id="IPR000182">
    <property type="entry name" value="GNAT_dom"/>
</dbReference>
<evidence type="ECO:0000259" key="3">
    <source>
        <dbReference type="PROSITE" id="PS51186"/>
    </source>
</evidence>
<dbReference type="SUPFAM" id="SSF55729">
    <property type="entry name" value="Acyl-CoA N-acyltransferases (Nat)"/>
    <property type="match status" value="1"/>
</dbReference>
<keyword evidence="2" id="KW-0012">Acyltransferase</keyword>
<dbReference type="GO" id="GO:0016747">
    <property type="term" value="F:acyltransferase activity, transferring groups other than amino-acyl groups"/>
    <property type="evidence" value="ECO:0007669"/>
    <property type="project" value="InterPro"/>
</dbReference>
<evidence type="ECO:0000313" key="4">
    <source>
        <dbReference type="EMBL" id="EJW21019.1"/>
    </source>
</evidence>
<dbReference type="Proteomes" id="UP000004836">
    <property type="component" value="Unassembled WGS sequence"/>
</dbReference>
<evidence type="ECO:0000256" key="2">
    <source>
        <dbReference type="ARBA" id="ARBA00023315"/>
    </source>
</evidence>
<evidence type="ECO:0000256" key="1">
    <source>
        <dbReference type="ARBA" id="ARBA00022679"/>
    </source>
</evidence>
<dbReference type="PROSITE" id="PS51186">
    <property type="entry name" value="GNAT"/>
    <property type="match status" value="1"/>
</dbReference>
<dbReference type="InterPro" id="IPR016181">
    <property type="entry name" value="Acyl_CoA_acyltransferase"/>
</dbReference>
<organism evidence="4 5">
    <name type="scientific">alpha proteobacterium IMCC14465</name>
    <dbReference type="NCBI Taxonomy" id="1220535"/>
    <lineage>
        <taxon>Bacteria</taxon>
        <taxon>Pseudomonadati</taxon>
        <taxon>Pseudomonadota</taxon>
        <taxon>Alphaproteobacteria</taxon>
        <taxon>PS1 clade</taxon>
    </lineage>
</organism>
<sequence>MVPDKSAQDISRAQATARVQATAEVEAIDCPAQPDPAFLAEIHKAGFTSSYEQNWDAQAMAEMLAMNGVCVHQFFAGFIMTRISFDVAEILTFAIQPDQRGKGWGVALLKAAMLYAFEKGASRMLLEVAPDREAALGLYRRAGFIRTGIRKNYYQGPDGKRDAILMETGLGTEPNFR</sequence>
<dbReference type="PANTHER" id="PTHR43420">
    <property type="entry name" value="ACETYLTRANSFERASE"/>
    <property type="match status" value="1"/>
</dbReference>
<dbReference type="CDD" id="cd04301">
    <property type="entry name" value="NAT_SF"/>
    <property type="match status" value="1"/>
</dbReference>
<keyword evidence="5" id="KW-1185">Reference proteome</keyword>
<name>J9DZC9_9PROT</name>